<evidence type="ECO:0000259" key="1">
    <source>
        <dbReference type="Pfam" id="PF13460"/>
    </source>
</evidence>
<feature type="domain" description="NAD(P)-binding" evidence="1">
    <location>
        <begin position="8"/>
        <end position="205"/>
    </location>
</feature>
<protein>
    <submittedName>
        <fullName evidence="2">NAD(P)-dependent oxidoreductase</fullName>
    </submittedName>
</protein>
<dbReference type="InterPro" id="IPR016040">
    <property type="entry name" value="NAD(P)-bd_dom"/>
</dbReference>
<dbReference type="InterPro" id="IPR036291">
    <property type="entry name" value="NAD(P)-bd_dom_sf"/>
</dbReference>
<reference evidence="2" key="1">
    <citation type="journal article" date="2022" name="Cell">
        <title>Design, construction, and in vivo augmentation of a complex gut microbiome.</title>
        <authorList>
            <person name="Cheng A.G."/>
            <person name="Ho P.Y."/>
            <person name="Aranda-Diaz A."/>
            <person name="Jain S."/>
            <person name="Yu F.B."/>
            <person name="Meng X."/>
            <person name="Wang M."/>
            <person name="Iakiviak M."/>
            <person name="Nagashima K."/>
            <person name="Zhao A."/>
            <person name="Murugkar P."/>
            <person name="Patil A."/>
            <person name="Atabakhsh K."/>
            <person name="Weakley A."/>
            <person name="Yan J."/>
            <person name="Brumbaugh A.R."/>
            <person name="Higginbottom S."/>
            <person name="Dimas A."/>
            <person name="Shiver A.L."/>
            <person name="Deutschbauer A."/>
            <person name="Neff N."/>
            <person name="Sonnenburg J.L."/>
            <person name="Huang K.C."/>
            <person name="Fischbach M.A."/>
        </authorList>
    </citation>
    <scope>NUCLEOTIDE SEQUENCE</scope>
    <source>
        <strain evidence="2">AP11</strain>
    </source>
</reference>
<gene>
    <name evidence="2" type="ORF">NQ491_05280</name>
</gene>
<evidence type="ECO:0000313" key="2">
    <source>
        <dbReference type="EMBL" id="UWN58185.1"/>
    </source>
</evidence>
<accession>A0ABY5V1T1</accession>
<dbReference type="Pfam" id="PF13460">
    <property type="entry name" value="NAD_binding_10"/>
    <property type="match status" value="1"/>
</dbReference>
<proteinExistence type="predicted"/>
<dbReference type="PANTHER" id="PTHR43355">
    <property type="entry name" value="FLAVIN REDUCTASE (NADPH)"/>
    <property type="match status" value="1"/>
</dbReference>
<dbReference type="PANTHER" id="PTHR43355:SF2">
    <property type="entry name" value="FLAVIN REDUCTASE (NADPH)"/>
    <property type="match status" value="1"/>
</dbReference>
<dbReference type="InterPro" id="IPR051606">
    <property type="entry name" value="Polyketide_Oxido-like"/>
</dbReference>
<dbReference type="EMBL" id="CP102294">
    <property type="protein sequence ID" value="UWN58185.1"/>
    <property type="molecule type" value="Genomic_DNA"/>
</dbReference>
<sequence>MKTIALIGASGFVGSAILKEALYRDLQVTAIVRRPESIALRSLNLETRTADAADPTTLREAVRNHDAVISAYNPGRNNPDIYEQTLSVYPRIVEAVKLAGIKRLLVVGGAGSLYVGPGMRLLDSGRIPERLLPGVKALAEVYETVLKPENELDWVFFSPAAELVPGKRTGKFRIGKDELIRDASGKSSISVEDYAAAMIDELEKPVHHRERFTIGY</sequence>
<dbReference type="SUPFAM" id="SSF51735">
    <property type="entry name" value="NAD(P)-binding Rossmann-fold domains"/>
    <property type="match status" value="1"/>
</dbReference>
<name>A0ABY5V1T1_9BACT</name>
<dbReference type="CDD" id="cd05244">
    <property type="entry name" value="BVR-B_like_SDR_a"/>
    <property type="match status" value="1"/>
</dbReference>
<keyword evidence="3" id="KW-1185">Reference proteome</keyword>
<dbReference type="RefSeq" id="WP_019246561.1">
    <property type="nucleotide sequence ID" value="NZ_CAPH01000017.1"/>
</dbReference>
<organism evidence="2 3">
    <name type="scientific">Alistipes ihumii AP11</name>
    <dbReference type="NCBI Taxonomy" id="1211813"/>
    <lineage>
        <taxon>Bacteria</taxon>
        <taxon>Pseudomonadati</taxon>
        <taxon>Bacteroidota</taxon>
        <taxon>Bacteroidia</taxon>
        <taxon>Bacteroidales</taxon>
        <taxon>Rikenellaceae</taxon>
        <taxon>Alistipes</taxon>
    </lineage>
</organism>
<dbReference type="Gene3D" id="3.40.50.720">
    <property type="entry name" value="NAD(P)-binding Rossmann-like Domain"/>
    <property type="match status" value="1"/>
</dbReference>
<dbReference type="GeneID" id="82891124"/>
<dbReference type="Proteomes" id="UP001059295">
    <property type="component" value="Chromosome"/>
</dbReference>
<evidence type="ECO:0000313" key="3">
    <source>
        <dbReference type="Proteomes" id="UP001059295"/>
    </source>
</evidence>